<reference evidence="1 2" key="1">
    <citation type="submission" date="2016-06" db="EMBL/GenBank/DDBJ databases">
        <title>Comparative genomics of the ectomycorrhizal sister species Rhizopogon vinicolor and Rhizopogon vesiculosus (Basidiomycota: Boletales) reveals a divergence of the mating type B locus.</title>
        <authorList>
            <consortium name="DOE Joint Genome Institute"/>
            <person name="Mujic A.B."/>
            <person name="Kuo A."/>
            <person name="Tritt A."/>
            <person name="Lipzen A."/>
            <person name="Chen C."/>
            <person name="Johnson J."/>
            <person name="Sharma A."/>
            <person name="Barry K."/>
            <person name="Grigoriev I.V."/>
            <person name="Spatafora J.W."/>
        </authorList>
    </citation>
    <scope>NUCLEOTIDE SEQUENCE [LARGE SCALE GENOMIC DNA]</scope>
    <source>
        <strain evidence="1 2">AM-OR11-026</strain>
    </source>
</reference>
<protein>
    <submittedName>
        <fullName evidence="1">Uncharacterized protein</fullName>
    </submittedName>
</protein>
<keyword evidence="2" id="KW-1185">Reference proteome</keyword>
<gene>
    <name evidence="1" type="ORF">K503DRAFT_227670</name>
</gene>
<dbReference type="Proteomes" id="UP000092154">
    <property type="component" value="Unassembled WGS sequence"/>
</dbReference>
<organism evidence="1 2">
    <name type="scientific">Rhizopogon vinicolor AM-OR11-026</name>
    <dbReference type="NCBI Taxonomy" id="1314800"/>
    <lineage>
        <taxon>Eukaryota</taxon>
        <taxon>Fungi</taxon>
        <taxon>Dikarya</taxon>
        <taxon>Basidiomycota</taxon>
        <taxon>Agaricomycotina</taxon>
        <taxon>Agaricomycetes</taxon>
        <taxon>Agaricomycetidae</taxon>
        <taxon>Boletales</taxon>
        <taxon>Suillineae</taxon>
        <taxon>Rhizopogonaceae</taxon>
        <taxon>Rhizopogon</taxon>
    </lineage>
</organism>
<name>A0A1B7MY87_9AGAM</name>
<proteinExistence type="predicted"/>
<dbReference type="EMBL" id="KV448345">
    <property type="protein sequence ID" value="OAX37547.1"/>
    <property type="molecule type" value="Genomic_DNA"/>
</dbReference>
<dbReference type="AlphaFoldDB" id="A0A1B7MY87"/>
<evidence type="ECO:0000313" key="2">
    <source>
        <dbReference type="Proteomes" id="UP000092154"/>
    </source>
</evidence>
<dbReference type="InParanoid" id="A0A1B7MY87"/>
<evidence type="ECO:0000313" key="1">
    <source>
        <dbReference type="EMBL" id="OAX37547.1"/>
    </source>
</evidence>
<sequence>MPAQCFIDEFLPNSSEKPEQVCPGVNKQPFLKIPEGTAEKSVYVLLADVIRHFALDFEVVDTSQHPSGGIEYGGCKLRSDLTWHCIPRVAVAQESPTLNSWI</sequence>
<dbReference type="OrthoDB" id="2687493at2759"/>
<accession>A0A1B7MY87</accession>